<dbReference type="Gene3D" id="1.25.40.20">
    <property type="entry name" value="Ankyrin repeat-containing domain"/>
    <property type="match status" value="1"/>
</dbReference>
<evidence type="ECO:0000313" key="5">
    <source>
        <dbReference type="Proteomes" id="UP001446871"/>
    </source>
</evidence>
<feature type="repeat" description="ANK" evidence="3">
    <location>
        <begin position="70"/>
        <end position="102"/>
    </location>
</feature>
<gene>
    <name evidence="4" type="ORF">PG996_009130</name>
</gene>
<dbReference type="InterPro" id="IPR036770">
    <property type="entry name" value="Ankyrin_rpt-contain_sf"/>
</dbReference>
<dbReference type="PROSITE" id="PS50088">
    <property type="entry name" value="ANK_REPEAT"/>
    <property type="match status" value="4"/>
</dbReference>
<reference evidence="4 5" key="1">
    <citation type="submission" date="2023-01" db="EMBL/GenBank/DDBJ databases">
        <title>Analysis of 21 Apiospora genomes using comparative genomics revels a genus with tremendous synthesis potential of carbohydrate active enzymes and secondary metabolites.</title>
        <authorList>
            <person name="Sorensen T."/>
        </authorList>
    </citation>
    <scope>NUCLEOTIDE SEQUENCE [LARGE SCALE GENOMIC DNA]</scope>
    <source>
        <strain evidence="4 5">CBS 83171</strain>
    </source>
</reference>
<dbReference type="Pfam" id="PF12796">
    <property type="entry name" value="Ank_2"/>
    <property type="match status" value="2"/>
</dbReference>
<keyword evidence="1" id="KW-0677">Repeat</keyword>
<feature type="repeat" description="ANK" evidence="3">
    <location>
        <begin position="204"/>
        <end position="236"/>
    </location>
</feature>
<keyword evidence="2 3" id="KW-0040">ANK repeat</keyword>
<evidence type="ECO:0000256" key="1">
    <source>
        <dbReference type="ARBA" id="ARBA00022737"/>
    </source>
</evidence>
<evidence type="ECO:0000256" key="3">
    <source>
        <dbReference type="PROSITE-ProRule" id="PRU00023"/>
    </source>
</evidence>
<protein>
    <submittedName>
        <fullName evidence="4">Uncharacterized protein</fullName>
    </submittedName>
</protein>
<dbReference type="SUPFAM" id="SSF48403">
    <property type="entry name" value="Ankyrin repeat"/>
    <property type="match status" value="1"/>
</dbReference>
<dbReference type="InterPro" id="IPR051637">
    <property type="entry name" value="Ank_repeat_dom-contain_49"/>
</dbReference>
<dbReference type="InterPro" id="IPR002110">
    <property type="entry name" value="Ankyrin_rpt"/>
</dbReference>
<feature type="repeat" description="ANK" evidence="3">
    <location>
        <begin position="136"/>
        <end position="169"/>
    </location>
</feature>
<feature type="repeat" description="ANK" evidence="3">
    <location>
        <begin position="103"/>
        <end position="135"/>
    </location>
</feature>
<sequence length="324" mass="36134">MMAWEMVLPDDAAKSRKDNVTSVQQLFKNESVYETLEFSPSHLAALNMADSEFEKQIKLNLASLNSQDALYRTPLMWACAGGKQEKARMLIEAGAVADVPDKHNKTALHWATASKAIDIVKILLQYNAPLESRDVFGRTPIWEAGRAPNSHQIIQLLVLHGADIESRDYIYERTPLLLASYRGQSANVLSFLQFGADIESRMSTGRTPLLNAIAYNQFPTVEMLVKQGAQANVFDSDGRGILHLAALFGSPKIMQALQQVDLTWVAVDRRDNEGRAAEECFLQCRANFYTGRAKDDESDEDAFQELLRGTRKAQIKPTFSSSGF</sequence>
<dbReference type="Proteomes" id="UP001446871">
    <property type="component" value="Unassembled WGS sequence"/>
</dbReference>
<name>A0ABR1UJV5_9PEZI</name>
<accession>A0ABR1UJV5</accession>
<proteinExistence type="predicted"/>
<dbReference type="EMBL" id="JAQQWM010000006">
    <property type="protein sequence ID" value="KAK8059200.1"/>
    <property type="molecule type" value="Genomic_DNA"/>
</dbReference>
<comment type="caution">
    <text evidence="4">The sequence shown here is derived from an EMBL/GenBank/DDBJ whole genome shotgun (WGS) entry which is preliminary data.</text>
</comment>
<dbReference type="PANTHER" id="PTHR24180:SF45">
    <property type="entry name" value="POLY [ADP-RIBOSE] POLYMERASE TANKYRASE"/>
    <property type="match status" value="1"/>
</dbReference>
<evidence type="ECO:0000313" key="4">
    <source>
        <dbReference type="EMBL" id="KAK8059200.1"/>
    </source>
</evidence>
<dbReference type="PANTHER" id="PTHR24180">
    <property type="entry name" value="CYCLIN-DEPENDENT KINASE INHIBITOR 2C-RELATED"/>
    <property type="match status" value="1"/>
</dbReference>
<dbReference type="SMART" id="SM00248">
    <property type="entry name" value="ANK"/>
    <property type="match status" value="6"/>
</dbReference>
<evidence type="ECO:0000256" key="2">
    <source>
        <dbReference type="ARBA" id="ARBA00023043"/>
    </source>
</evidence>
<organism evidence="4 5">
    <name type="scientific">Apiospora saccharicola</name>
    <dbReference type="NCBI Taxonomy" id="335842"/>
    <lineage>
        <taxon>Eukaryota</taxon>
        <taxon>Fungi</taxon>
        <taxon>Dikarya</taxon>
        <taxon>Ascomycota</taxon>
        <taxon>Pezizomycotina</taxon>
        <taxon>Sordariomycetes</taxon>
        <taxon>Xylariomycetidae</taxon>
        <taxon>Amphisphaeriales</taxon>
        <taxon>Apiosporaceae</taxon>
        <taxon>Apiospora</taxon>
    </lineage>
</organism>
<dbReference type="PROSITE" id="PS50297">
    <property type="entry name" value="ANK_REP_REGION"/>
    <property type="match status" value="2"/>
</dbReference>
<keyword evidence="5" id="KW-1185">Reference proteome</keyword>